<name>A0A0A2VJA3_BEABA</name>
<accession>A0A0A2VJA3</accession>
<feature type="compositionally biased region" description="Low complexity" evidence="2">
    <location>
        <begin position="269"/>
        <end position="279"/>
    </location>
</feature>
<comment type="caution">
    <text evidence="3">The sequence shown here is derived from an EMBL/GenBank/DDBJ whole genome shotgun (WGS) entry which is preliminary data.</text>
</comment>
<feature type="region of interest" description="Disordered" evidence="2">
    <location>
        <begin position="69"/>
        <end position="126"/>
    </location>
</feature>
<feature type="compositionally biased region" description="Polar residues" evidence="2">
    <location>
        <begin position="406"/>
        <end position="415"/>
    </location>
</feature>
<feature type="region of interest" description="Disordered" evidence="2">
    <location>
        <begin position="638"/>
        <end position="688"/>
    </location>
</feature>
<protein>
    <submittedName>
        <fullName evidence="3">Uncharacterized protein</fullName>
    </submittedName>
</protein>
<evidence type="ECO:0000313" key="4">
    <source>
        <dbReference type="Proteomes" id="UP000030106"/>
    </source>
</evidence>
<dbReference type="eggNOG" id="ENOG502SDCC">
    <property type="taxonomic scope" value="Eukaryota"/>
</dbReference>
<feature type="region of interest" description="Disordered" evidence="2">
    <location>
        <begin position="775"/>
        <end position="813"/>
    </location>
</feature>
<feature type="coiled-coil region" evidence="1">
    <location>
        <begin position="596"/>
        <end position="630"/>
    </location>
</feature>
<dbReference type="PANTHER" id="PTHR38701">
    <property type="entry name" value="CHROMOSOME 8, WHOLE GENOME SHOTGUN SEQUENCE"/>
    <property type="match status" value="1"/>
</dbReference>
<feature type="compositionally biased region" description="Polar residues" evidence="2">
    <location>
        <begin position="368"/>
        <end position="391"/>
    </location>
</feature>
<sequence>MSACLGSLTWLRANSEMVCTPFGSNTIPTSSRTVICLVLARNKDRFVFMHLPAYFSISSLSARPAPATHNLNERRQHPPLPLTPHRRGHNSQASLPPSIPTLQRSSSTSETDTSNHAQNRRHSVSPLHRTLVASASSTFSTQRHSLHLYPPSAALHPVLAAAAFPHRPRGSHDHLVTPRLNNSTASARLTMPPGDRPRQPPSVVRAAANRVTPLTPKVASKGIPVFGALARRPQGTATTVAHDFSSPVSAFLATNVTPRTGHRQTRVESTNSTPTTTPNPDNPADEWDRDSPRPGSIGLASPPDAGLKPLQPSDMSADSNDAKKFFYASDAKSIQTPGQQRQPPSTVQKGPTFFFANAAPNNGVDRSATGTPQSAPLLSPSLNTQDASSTKFFYANGTPEMEPKSTFPTSNPNSTLSSGPRLPPGGRPPLGSSATVVGGLQRPASPLKNNPTSTSALNPILRTAIPPASLNRSQTSPPSTISHNAEVQRGMRRVSIDAPPKFRRRQSRTNNSPGPELQLAPSITISPNLPDSASPPASPGISQTTMTMASLLQAAEELQGSDGEDDTLSEPQSPSKSHFSDGVSELVANARRERKVQDLEITNASLEAINRTLERQLRKQTAELRRYRRLSRSGRLSLTSAPNSRVVSEALTDPPVHLSDLSEIDETEEEEGGYEDSIEESDASMTDTASMSAISVGVMRRKRDEKRLQLDLEKHQELLIDSQKMNQSIKRCLSWTETLIREGQKALEYHVRVSDVEFGGRVLAPVDEDDYDLSFQGVDGHDMTAKRLTPSSPPKAQPDRDSGIQLPPGEDGS</sequence>
<feature type="compositionally biased region" description="Polar residues" evidence="2">
    <location>
        <begin position="470"/>
        <end position="485"/>
    </location>
</feature>
<evidence type="ECO:0000256" key="1">
    <source>
        <dbReference type="SAM" id="Coils"/>
    </source>
</evidence>
<feature type="region of interest" description="Disordered" evidence="2">
    <location>
        <begin position="558"/>
        <end position="582"/>
    </location>
</feature>
<feature type="compositionally biased region" description="Polar residues" evidence="2">
    <location>
        <begin position="90"/>
        <end position="117"/>
    </location>
</feature>
<reference evidence="3 4" key="1">
    <citation type="submission" date="2012-10" db="EMBL/GenBank/DDBJ databases">
        <title>Genome sequencing and analysis of entomopathogenic fungi Beauveria bassiana D1-5.</title>
        <authorList>
            <person name="Li Q."/>
            <person name="Wang L."/>
            <person name="Zhang Z."/>
            <person name="Wang Q."/>
            <person name="Ren J."/>
            <person name="Wang M."/>
            <person name="Xu W."/>
            <person name="Wang J."/>
            <person name="Lu Y."/>
            <person name="Du Q."/>
            <person name="Sun Z."/>
        </authorList>
    </citation>
    <scope>NUCLEOTIDE SEQUENCE [LARGE SCALE GENOMIC DNA]</scope>
    <source>
        <strain evidence="3 4">D1-5</strain>
    </source>
</reference>
<evidence type="ECO:0000256" key="2">
    <source>
        <dbReference type="SAM" id="MobiDB-lite"/>
    </source>
</evidence>
<feature type="compositionally biased region" description="Acidic residues" evidence="2">
    <location>
        <begin position="662"/>
        <end position="682"/>
    </location>
</feature>
<proteinExistence type="predicted"/>
<feature type="region of interest" description="Disordered" evidence="2">
    <location>
        <begin position="255"/>
        <end position="319"/>
    </location>
</feature>
<evidence type="ECO:0000313" key="3">
    <source>
        <dbReference type="EMBL" id="KGQ06175.1"/>
    </source>
</evidence>
<dbReference type="AlphaFoldDB" id="A0A0A2VJA3"/>
<feature type="compositionally biased region" description="Polar residues" evidence="2">
    <location>
        <begin position="521"/>
        <end position="531"/>
    </location>
</feature>
<dbReference type="STRING" id="1245745.A0A0A2VJA3"/>
<dbReference type="Proteomes" id="UP000030106">
    <property type="component" value="Unassembled WGS sequence"/>
</dbReference>
<organism evidence="3 4">
    <name type="scientific">Beauveria bassiana D1-5</name>
    <dbReference type="NCBI Taxonomy" id="1245745"/>
    <lineage>
        <taxon>Eukaryota</taxon>
        <taxon>Fungi</taxon>
        <taxon>Dikarya</taxon>
        <taxon>Ascomycota</taxon>
        <taxon>Pezizomycotina</taxon>
        <taxon>Sordariomycetes</taxon>
        <taxon>Hypocreomycetidae</taxon>
        <taxon>Hypocreales</taxon>
        <taxon>Cordycipitaceae</taxon>
        <taxon>Beauveria</taxon>
    </lineage>
</organism>
<feature type="region of interest" description="Disordered" evidence="2">
    <location>
        <begin position="332"/>
        <end position="543"/>
    </location>
</feature>
<dbReference type="EMBL" id="ANFO01000852">
    <property type="protein sequence ID" value="KGQ06175.1"/>
    <property type="molecule type" value="Genomic_DNA"/>
</dbReference>
<dbReference type="PANTHER" id="PTHR38701:SF1">
    <property type="entry name" value="UP-REGULATED DURING SEPTATION PROTEIN 1 DOMAIN-CONTAINING PROTEIN"/>
    <property type="match status" value="1"/>
</dbReference>
<dbReference type="OrthoDB" id="2555519at2759"/>
<gene>
    <name evidence="3" type="ORF">BBAD15_g8513</name>
</gene>
<keyword evidence="1" id="KW-0175">Coiled coil</keyword>
<feature type="compositionally biased region" description="Polar residues" evidence="2">
    <location>
        <begin position="447"/>
        <end position="457"/>
    </location>
</feature>
<feature type="compositionally biased region" description="Polar residues" evidence="2">
    <location>
        <begin position="332"/>
        <end position="349"/>
    </location>
</feature>
<dbReference type="HOGENOM" id="CLU_012103_0_1_1"/>